<reference evidence="3" key="1">
    <citation type="journal article" date="2019" name="Int. J. Syst. Evol. Microbiol.">
        <title>The Global Catalogue of Microorganisms (GCM) 10K type strain sequencing project: providing services to taxonomists for standard genome sequencing and annotation.</title>
        <authorList>
            <consortium name="The Broad Institute Genomics Platform"/>
            <consortium name="The Broad Institute Genome Sequencing Center for Infectious Disease"/>
            <person name="Wu L."/>
            <person name="Ma J."/>
        </authorList>
    </citation>
    <scope>NUCLEOTIDE SEQUENCE [LARGE SCALE GENOMIC DNA]</scope>
    <source>
        <strain evidence="3">CGMCC 4.7317</strain>
    </source>
</reference>
<comment type="caution">
    <text evidence="2">The sequence shown here is derived from an EMBL/GenBank/DDBJ whole genome shotgun (WGS) entry which is preliminary data.</text>
</comment>
<dbReference type="InterPro" id="IPR049240">
    <property type="entry name" value="DUF6875"/>
</dbReference>
<evidence type="ECO:0000259" key="1">
    <source>
        <dbReference type="Pfam" id="PF21780"/>
    </source>
</evidence>
<sequence>MTPYGVTDVLAERDLIVPGSVVDVDSVRREPALFADAALALGWLDSFVLQPNDGLGRPGHVCPRLGPVVSANRLTFVTMQTPDAELGTAYAAGQQLATLYRSLYPDTSDHKSAALIAMFPDLPEAEAGTFIDGGHKLLRMEYVGQGLMLGEFHPTSGVASVRNDQLPVMQAPVPMYAIRGITPHDIMFLDRPTEDPQRRISYLEHYLHFVGPQLAASARIRVSATLEELKAAAG</sequence>
<dbReference type="Pfam" id="PF21780">
    <property type="entry name" value="DUF6875"/>
    <property type="match status" value="1"/>
</dbReference>
<evidence type="ECO:0000313" key="3">
    <source>
        <dbReference type="Proteomes" id="UP001596138"/>
    </source>
</evidence>
<dbReference type="RefSeq" id="WP_386763449.1">
    <property type="nucleotide sequence ID" value="NZ_JBHSTI010000002.1"/>
</dbReference>
<organism evidence="2 3">
    <name type="scientific">Longivirga aurantiaca</name>
    <dbReference type="NCBI Taxonomy" id="1837743"/>
    <lineage>
        <taxon>Bacteria</taxon>
        <taxon>Bacillati</taxon>
        <taxon>Actinomycetota</taxon>
        <taxon>Actinomycetes</taxon>
        <taxon>Sporichthyales</taxon>
        <taxon>Sporichthyaceae</taxon>
        <taxon>Longivirga</taxon>
    </lineage>
</organism>
<keyword evidence="3" id="KW-1185">Reference proteome</keyword>
<proteinExistence type="predicted"/>
<gene>
    <name evidence="2" type="ORF">ACFQGU_00815</name>
</gene>
<dbReference type="Proteomes" id="UP001596138">
    <property type="component" value="Unassembled WGS sequence"/>
</dbReference>
<protein>
    <submittedName>
        <fullName evidence="2">DUF6875 domain-containing protein</fullName>
    </submittedName>
</protein>
<name>A0ABW1SVH0_9ACTN</name>
<evidence type="ECO:0000313" key="2">
    <source>
        <dbReference type="EMBL" id="MFC6236403.1"/>
    </source>
</evidence>
<accession>A0ABW1SVH0</accession>
<feature type="domain" description="DUF6875" evidence="1">
    <location>
        <begin position="42"/>
        <end position="218"/>
    </location>
</feature>
<dbReference type="EMBL" id="JBHSTI010000002">
    <property type="protein sequence ID" value="MFC6236403.1"/>
    <property type="molecule type" value="Genomic_DNA"/>
</dbReference>